<feature type="compositionally biased region" description="Low complexity" evidence="1">
    <location>
        <begin position="276"/>
        <end position="285"/>
    </location>
</feature>
<feature type="region of interest" description="Disordered" evidence="1">
    <location>
        <begin position="486"/>
        <end position="551"/>
    </location>
</feature>
<feature type="region of interest" description="Disordered" evidence="1">
    <location>
        <begin position="691"/>
        <end position="736"/>
    </location>
</feature>
<feature type="compositionally biased region" description="Pro residues" evidence="1">
    <location>
        <begin position="150"/>
        <end position="159"/>
    </location>
</feature>
<dbReference type="EMBL" id="UFQS01000659">
    <property type="protein sequence ID" value="SSX05862.1"/>
    <property type="molecule type" value="Genomic_DNA"/>
</dbReference>
<feature type="compositionally biased region" description="Polar residues" evidence="1">
    <location>
        <begin position="359"/>
        <end position="370"/>
    </location>
</feature>
<feature type="compositionally biased region" description="Low complexity" evidence="1">
    <location>
        <begin position="176"/>
        <end position="186"/>
    </location>
</feature>
<name>A0A336KP94_CULSO</name>
<dbReference type="AlphaFoldDB" id="A0A336KP94"/>
<evidence type="ECO:0000313" key="4">
    <source>
        <dbReference type="EMBL" id="SSX26221.1"/>
    </source>
</evidence>
<dbReference type="PANTHER" id="PTHR41148">
    <property type="entry name" value="LP09875P"/>
    <property type="match status" value="1"/>
</dbReference>
<dbReference type="PANTHER" id="PTHR41148:SF1">
    <property type="entry name" value="LP09875P"/>
    <property type="match status" value="1"/>
</dbReference>
<feature type="compositionally biased region" description="Basic and acidic residues" evidence="1">
    <location>
        <begin position="166"/>
        <end position="175"/>
    </location>
</feature>
<feature type="region of interest" description="Disordered" evidence="1">
    <location>
        <begin position="272"/>
        <end position="379"/>
    </location>
</feature>
<dbReference type="SMART" id="SM00462">
    <property type="entry name" value="PTB"/>
    <property type="match status" value="1"/>
</dbReference>
<accession>A0A336KP94</accession>
<dbReference type="InterPro" id="IPR006020">
    <property type="entry name" value="PTB/PI_dom"/>
</dbReference>
<dbReference type="OMA" id="YREYSPE"/>
<evidence type="ECO:0000259" key="2">
    <source>
        <dbReference type="SMART" id="SM00462"/>
    </source>
</evidence>
<evidence type="ECO:0000313" key="3">
    <source>
        <dbReference type="EMBL" id="SSX05862.1"/>
    </source>
</evidence>
<organism evidence="3">
    <name type="scientific">Culicoides sonorensis</name>
    <name type="common">Biting midge</name>
    <dbReference type="NCBI Taxonomy" id="179676"/>
    <lineage>
        <taxon>Eukaryota</taxon>
        <taxon>Metazoa</taxon>
        <taxon>Ecdysozoa</taxon>
        <taxon>Arthropoda</taxon>
        <taxon>Hexapoda</taxon>
        <taxon>Insecta</taxon>
        <taxon>Pterygota</taxon>
        <taxon>Neoptera</taxon>
        <taxon>Endopterygota</taxon>
        <taxon>Diptera</taxon>
        <taxon>Nematocera</taxon>
        <taxon>Chironomoidea</taxon>
        <taxon>Ceratopogonidae</taxon>
        <taxon>Ceratopogoninae</taxon>
        <taxon>Culicoides</taxon>
        <taxon>Monoculicoides</taxon>
    </lineage>
</organism>
<evidence type="ECO:0000256" key="1">
    <source>
        <dbReference type="SAM" id="MobiDB-lite"/>
    </source>
</evidence>
<protein>
    <submittedName>
        <fullName evidence="3">CSON013201 protein</fullName>
    </submittedName>
</protein>
<dbReference type="Gene3D" id="2.30.29.30">
    <property type="entry name" value="Pleckstrin-homology domain (PH domain)/Phosphotyrosine-binding domain (PTB)"/>
    <property type="match status" value="1"/>
</dbReference>
<sequence length="774" mass="89278">MKMALRLRKDVQKASYYVWFLGAQEAKGLRGSKVLLPAIPKLLDRARIQEPLKVTLQISHKGLKIIQGSTKHFIPHGAITCSMQTDDIVACVLLLYNPATKCPLHVHAYRCDSEATAIALNDQLQILINRPDNQKRFNELESRLGYQSPPSIPKDPIPSKPKQITRRYESPRRFDSSLGSDTGTSTRESECSEEHSPPGAKSPLAHASSTKLFDSLAAELREKLNGNGPPLLLPPRDYDTVHRSQGNLAAIELRRCRNQMIVGNNIKNSANKQVVSSRGSSGIGSDLAPSPERHDGQSSSDEDWVNDHQESVIIMPATQTRKKEDYTNGKTNKPISTYIYPREPVPPIQQSRYHRSSSRENNSSPKGSLNSHEEEVKPVLTKPVPLENRFREVFKMKEYADDRKKYSSDEDRIVVEERKGRPLPKYLPNEPVESYQKPYIKSGKSSGIHDTDYRANKTDKQKYKELAEHRYRTASPVHHQRDIDYDRKAYRAASPERTKSLKRYESRSKDIEHRRDSYREVRNSVEEEFRYRNRSSEPTRYKDVSPSPPPLIENYQGRNVYKQEEALPYRESMDKMMKSPVMRYKSFEEPRYQREPEFVPITKRHSQNGSRHSRDVSPPDLYRDDSRHHFVQVHAKPHIIDSMTPDSTLQKKSPRDRFQNAKEKFQAMERDRIHTKPEPVKMQRKPVNDMFDRGNRQYQSNGWSSDEEIPRPRNSYKELPQTDRYMGMERDPPGRLLPAKSLGSLVKGYRHSYAEPRNFPRVSGRVGLAAVNPY</sequence>
<reference evidence="3" key="1">
    <citation type="submission" date="2018-04" db="EMBL/GenBank/DDBJ databases">
        <authorList>
            <person name="Go L.Y."/>
            <person name="Mitchell J.A."/>
        </authorList>
    </citation>
    <scope>NUCLEOTIDE SEQUENCE</scope>
    <source>
        <tissue evidence="3">Whole organism</tissue>
    </source>
</reference>
<feature type="region of interest" description="Disordered" evidence="1">
    <location>
        <begin position="143"/>
        <end position="207"/>
    </location>
</feature>
<proteinExistence type="predicted"/>
<feature type="compositionally biased region" description="Basic and acidic residues" evidence="1">
    <location>
        <begin position="187"/>
        <end position="196"/>
    </location>
</feature>
<dbReference type="CDD" id="cd00934">
    <property type="entry name" value="PTB"/>
    <property type="match status" value="1"/>
</dbReference>
<dbReference type="VEuPathDB" id="VectorBase:CSON013201"/>
<dbReference type="EMBL" id="UFQT01000659">
    <property type="protein sequence ID" value="SSX26221.1"/>
    <property type="molecule type" value="Genomic_DNA"/>
</dbReference>
<dbReference type="SUPFAM" id="SSF50729">
    <property type="entry name" value="PH domain-like"/>
    <property type="match status" value="1"/>
</dbReference>
<reference evidence="4" key="2">
    <citation type="submission" date="2018-07" db="EMBL/GenBank/DDBJ databases">
        <authorList>
            <person name="Quirk P.G."/>
            <person name="Krulwich T.A."/>
        </authorList>
    </citation>
    <scope>NUCLEOTIDE SEQUENCE</scope>
</reference>
<dbReference type="InterPro" id="IPR011993">
    <property type="entry name" value="PH-like_dom_sf"/>
</dbReference>
<feature type="compositionally biased region" description="Basic and acidic residues" evidence="1">
    <location>
        <begin position="486"/>
        <end position="543"/>
    </location>
</feature>
<gene>
    <name evidence="3" type="primary">CSON013201</name>
</gene>
<feature type="domain" description="PID" evidence="2">
    <location>
        <begin position="11"/>
        <end position="137"/>
    </location>
</feature>